<comment type="caution">
    <text evidence="1">The sequence shown here is derived from an EMBL/GenBank/DDBJ whole genome shotgun (WGS) entry which is preliminary data.</text>
</comment>
<protein>
    <submittedName>
        <fullName evidence="1">Uncharacterized protein</fullName>
    </submittedName>
</protein>
<sequence length="28" mass="3150">MDTKRMETKKAIIFLLMVASCFGASDIE</sequence>
<feature type="non-terminal residue" evidence="1">
    <location>
        <position position="28"/>
    </location>
</feature>
<organism evidence="1">
    <name type="scientific">marine sediment metagenome</name>
    <dbReference type="NCBI Taxonomy" id="412755"/>
    <lineage>
        <taxon>unclassified sequences</taxon>
        <taxon>metagenomes</taxon>
        <taxon>ecological metagenomes</taxon>
    </lineage>
</organism>
<evidence type="ECO:0000313" key="1">
    <source>
        <dbReference type="EMBL" id="KKL50962.1"/>
    </source>
</evidence>
<dbReference type="EMBL" id="LAZR01032414">
    <property type="protein sequence ID" value="KKL50962.1"/>
    <property type="molecule type" value="Genomic_DNA"/>
</dbReference>
<dbReference type="PROSITE" id="PS51257">
    <property type="entry name" value="PROKAR_LIPOPROTEIN"/>
    <property type="match status" value="1"/>
</dbReference>
<proteinExistence type="predicted"/>
<dbReference type="AlphaFoldDB" id="A0A0F9FIM1"/>
<name>A0A0F9FIM1_9ZZZZ</name>
<gene>
    <name evidence="1" type="ORF">LCGC14_2300280</name>
</gene>
<accession>A0A0F9FIM1</accession>
<reference evidence="1" key="1">
    <citation type="journal article" date="2015" name="Nature">
        <title>Complex archaea that bridge the gap between prokaryotes and eukaryotes.</title>
        <authorList>
            <person name="Spang A."/>
            <person name="Saw J.H."/>
            <person name="Jorgensen S.L."/>
            <person name="Zaremba-Niedzwiedzka K."/>
            <person name="Martijn J."/>
            <person name="Lind A.E."/>
            <person name="van Eijk R."/>
            <person name="Schleper C."/>
            <person name="Guy L."/>
            <person name="Ettema T.J."/>
        </authorList>
    </citation>
    <scope>NUCLEOTIDE SEQUENCE</scope>
</reference>